<evidence type="ECO:0000313" key="2">
    <source>
        <dbReference type="Proteomes" id="UP001211872"/>
    </source>
</evidence>
<dbReference type="InterPro" id="IPR043519">
    <property type="entry name" value="NT_sf"/>
</dbReference>
<dbReference type="RefSeq" id="WP_270125527.1">
    <property type="nucleotide sequence ID" value="NZ_CP115396.1"/>
</dbReference>
<reference evidence="1 2" key="1">
    <citation type="journal article" date="2011" name="Int. J. Syst. Evol. Microbiol.">
        <title>Hymenobacter yonginensis sp. nov., isolated from a mesotrophic artificial lake.</title>
        <authorList>
            <person name="Joung Y."/>
            <person name="Cho S.H."/>
            <person name="Kim H."/>
            <person name="Kim S.B."/>
            <person name="Joh K."/>
        </authorList>
    </citation>
    <scope>NUCLEOTIDE SEQUENCE [LARGE SCALE GENOMIC DNA]</scope>
    <source>
        <strain evidence="1 2">KCTC 22745</strain>
    </source>
</reference>
<keyword evidence="2" id="KW-1185">Reference proteome</keyword>
<sequence>MRMLLLFGAPRAWRNVWKLWNFCGDKLIVFTFSAMAQANQLTQEYKEFVELLNANGVEYMVVGADAVARYGYMRATGDIDIIWIRGTHSCYLFALSCYT</sequence>
<proteinExistence type="predicted"/>
<dbReference type="SUPFAM" id="SSF81301">
    <property type="entry name" value="Nucleotidyltransferase"/>
    <property type="match status" value="1"/>
</dbReference>
<organism evidence="1 2">
    <name type="scientific">Hymenobacter yonginensis</name>
    <dbReference type="NCBI Taxonomy" id="748197"/>
    <lineage>
        <taxon>Bacteria</taxon>
        <taxon>Pseudomonadati</taxon>
        <taxon>Bacteroidota</taxon>
        <taxon>Cytophagia</taxon>
        <taxon>Cytophagales</taxon>
        <taxon>Hymenobacteraceae</taxon>
        <taxon>Hymenobacter</taxon>
    </lineage>
</organism>
<protein>
    <submittedName>
        <fullName evidence="1">Uncharacterized protein</fullName>
    </submittedName>
</protein>
<name>A0ABY7PIJ0_9BACT</name>
<evidence type="ECO:0000313" key="1">
    <source>
        <dbReference type="EMBL" id="WBO83165.1"/>
    </source>
</evidence>
<gene>
    <name evidence="1" type="ORF">O9Z63_12330</name>
</gene>
<dbReference type="EMBL" id="CP115396">
    <property type="protein sequence ID" value="WBO83165.1"/>
    <property type="molecule type" value="Genomic_DNA"/>
</dbReference>
<dbReference type="Gene3D" id="3.30.460.40">
    <property type="match status" value="1"/>
</dbReference>
<dbReference type="Proteomes" id="UP001211872">
    <property type="component" value="Chromosome"/>
</dbReference>
<accession>A0ABY7PIJ0</accession>